<evidence type="ECO:0000256" key="2">
    <source>
        <dbReference type="ARBA" id="ARBA00022737"/>
    </source>
</evidence>
<proteinExistence type="predicted"/>
<evidence type="ECO:0000256" key="1">
    <source>
        <dbReference type="ARBA" id="ARBA00004370"/>
    </source>
</evidence>
<evidence type="ECO:0000313" key="9">
    <source>
        <dbReference type="Proteomes" id="UP000271162"/>
    </source>
</evidence>
<keyword evidence="4" id="KW-0472">Membrane</keyword>
<evidence type="ECO:0000313" key="10">
    <source>
        <dbReference type="WBParaSite" id="NBR_0000727501-mRNA-1"/>
    </source>
</evidence>
<evidence type="ECO:0000313" key="8">
    <source>
        <dbReference type="EMBL" id="VDL70865.1"/>
    </source>
</evidence>
<evidence type="ECO:0000256" key="4">
    <source>
        <dbReference type="ARBA" id="ARBA00023136"/>
    </source>
</evidence>
<name>A0A158QXR5_NIPBR</name>
<evidence type="ECO:0000256" key="5">
    <source>
        <dbReference type="PROSITE-ProRule" id="PRU00043"/>
    </source>
</evidence>
<evidence type="ECO:0000256" key="3">
    <source>
        <dbReference type="ARBA" id="ARBA00022837"/>
    </source>
</evidence>
<gene>
    <name evidence="8" type="ORF">NBR_LOCUS7276</name>
</gene>
<dbReference type="GO" id="GO:0016477">
    <property type="term" value="P:cell migration"/>
    <property type="evidence" value="ECO:0007669"/>
    <property type="project" value="TreeGrafter"/>
</dbReference>
<dbReference type="SUPFAM" id="SSF49313">
    <property type="entry name" value="Cadherin-like"/>
    <property type="match status" value="1"/>
</dbReference>
<reference evidence="8 9" key="2">
    <citation type="submission" date="2018-11" db="EMBL/GenBank/DDBJ databases">
        <authorList>
            <consortium name="Pathogen Informatics"/>
        </authorList>
    </citation>
    <scope>NUCLEOTIDE SEQUENCE [LARGE SCALE GENOMIC DNA]</scope>
</reference>
<dbReference type="InterPro" id="IPR002126">
    <property type="entry name" value="Cadherin-like_dom"/>
</dbReference>
<dbReference type="GO" id="GO:0005509">
    <property type="term" value="F:calcium ion binding"/>
    <property type="evidence" value="ECO:0007669"/>
    <property type="project" value="UniProtKB-UniRule"/>
</dbReference>
<organism evidence="10">
    <name type="scientific">Nippostrongylus brasiliensis</name>
    <name type="common">Rat hookworm</name>
    <dbReference type="NCBI Taxonomy" id="27835"/>
    <lineage>
        <taxon>Eukaryota</taxon>
        <taxon>Metazoa</taxon>
        <taxon>Ecdysozoa</taxon>
        <taxon>Nematoda</taxon>
        <taxon>Chromadorea</taxon>
        <taxon>Rhabditida</taxon>
        <taxon>Rhabditina</taxon>
        <taxon>Rhabditomorpha</taxon>
        <taxon>Strongyloidea</taxon>
        <taxon>Heligmosomidae</taxon>
        <taxon>Nippostrongylus</taxon>
    </lineage>
</organism>
<dbReference type="PANTHER" id="PTHR24027">
    <property type="entry name" value="CADHERIN-23"/>
    <property type="match status" value="1"/>
</dbReference>
<dbReference type="InterPro" id="IPR039808">
    <property type="entry name" value="Cadherin"/>
</dbReference>
<keyword evidence="2" id="KW-0677">Repeat</keyword>
<keyword evidence="3 5" id="KW-0106">Calcium</keyword>
<dbReference type="GO" id="GO:0045296">
    <property type="term" value="F:cadherin binding"/>
    <property type="evidence" value="ECO:0007669"/>
    <property type="project" value="TreeGrafter"/>
</dbReference>
<accession>A0A158QXR5</accession>
<dbReference type="PROSITE" id="PS50268">
    <property type="entry name" value="CADHERIN_2"/>
    <property type="match status" value="1"/>
</dbReference>
<dbReference type="WBParaSite" id="NBR_0000727501-mRNA-1">
    <property type="protein sequence ID" value="NBR_0000727501-mRNA-1"/>
    <property type="gene ID" value="NBR_0000727501"/>
</dbReference>
<sequence>MMMVGAGFLHCVIIGSSTLRQGRRPAHGHIGDGRENHPQFPLRRDAPVGWLVADLRQSLLAADDEQLRLLPSPHHRRFLVNDLGQVVTVGDPPPAGTRFPLYIVAKRSKFQRVLSIYVEVVERPFKFFLDHYKTVIASNAESGTQLLFSSALAIKGTPPEGHRVRFAPISSIAGFPLKIISREDPKGQGFAQIELSGRPSADGPMEFYLGAFDLNGVQLANCKITVVVQEVGAEPPKFDASHYFTSLSKLDAYKNVMRVHARAPKSTITYHLSEENAAFDIAPFSGDIFTTSAVPPGKYELLVVAKNKIGQESSATVTVLVEDEKKNVTSPPIRLRRHLSDPIVIRVKENELKDFPKLIPLFAGEDIVDAPIVREHLTVLGDGTVKVTKPINYETTRHLSVTVQIDGKRRLTIAVRSGIEPIYVLRPMTRAIALDPQTAEYLREMTAASATGPKSAGDRPGSESQMSS</sequence>
<dbReference type="InterPro" id="IPR015919">
    <property type="entry name" value="Cadherin-like_sf"/>
</dbReference>
<dbReference type="PANTHER" id="PTHR24027:SF438">
    <property type="entry name" value="CADHERIN 23"/>
    <property type="match status" value="1"/>
</dbReference>
<dbReference type="STRING" id="27835.A0A158QXR5"/>
<dbReference type="OMA" id="MATHDIY"/>
<evidence type="ECO:0000256" key="6">
    <source>
        <dbReference type="SAM" id="MobiDB-lite"/>
    </source>
</evidence>
<protein>
    <submittedName>
        <fullName evidence="10">Cadherin domain-containing protein</fullName>
    </submittedName>
</protein>
<evidence type="ECO:0000259" key="7">
    <source>
        <dbReference type="PROSITE" id="PS50268"/>
    </source>
</evidence>
<feature type="domain" description="Cadherin" evidence="7">
    <location>
        <begin position="251"/>
        <end position="333"/>
    </location>
</feature>
<dbReference type="GO" id="GO:0016342">
    <property type="term" value="C:catenin complex"/>
    <property type="evidence" value="ECO:0007669"/>
    <property type="project" value="TreeGrafter"/>
</dbReference>
<dbReference type="Proteomes" id="UP000271162">
    <property type="component" value="Unassembled WGS sequence"/>
</dbReference>
<feature type="region of interest" description="Disordered" evidence="6">
    <location>
        <begin position="445"/>
        <end position="468"/>
    </location>
</feature>
<dbReference type="GO" id="GO:0008013">
    <property type="term" value="F:beta-catenin binding"/>
    <property type="evidence" value="ECO:0007669"/>
    <property type="project" value="TreeGrafter"/>
</dbReference>
<dbReference type="CDD" id="cd11304">
    <property type="entry name" value="Cadherin_repeat"/>
    <property type="match status" value="1"/>
</dbReference>
<dbReference type="AlphaFoldDB" id="A0A158QXR5"/>
<keyword evidence="9" id="KW-1185">Reference proteome</keyword>
<dbReference type="GO" id="GO:0007156">
    <property type="term" value="P:homophilic cell adhesion via plasma membrane adhesion molecules"/>
    <property type="evidence" value="ECO:0007669"/>
    <property type="project" value="InterPro"/>
</dbReference>
<dbReference type="Gene3D" id="2.60.40.60">
    <property type="entry name" value="Cadherins"/>
    <property type="match status" value="1"/>
</dbReference>
<dbReference type="PRINTS" id="PR00205">
    <property type="entry name" value="CADHERIN"/>
</dbReference>
<reference evidence="10" key="1">
    <citation type="submission" date="2016-04" db="UniProtKB">
        <authorList>
            <consortium name="WormBaseParasite"/>
        </authorList>
    </citation>
    <scope>IDENTIFICATION</scope>
</reference>
<dbReference type="EMBL" id="UYSL01019875">
    <property type="protein sequence ID" value="VDL70865.1"/>
    <property type="molecule type" value="Genomic_DNA"/>
</dbReference>
<comment type="subcellular location">
    <subcellularLocation>
        <location evidence="1">Membrane</location>
    </subcellularLocation>
</comment>